<sequence length="55" mass="6545">MRAGDICAMVQLKWFEWHSAQDCRSREHQMLNCSNHWQKPRLATIKGNVDLSFNR</sequence>
<dbReference type="Proteomes" id="UP000265520">
    <property type="component" value="Unassembled WGS sequence"/>
</dbReference>
<dbReference type="AlphaFoldDB" id="A0A392Q3C6"/>
<organism evidence="1 2">
    <name type="scientific">Trifolium medium</name>
    <dbReference type="NCBI Taxonomy" id="97028"/>
    <lineage>
        <taxon>Eukaryota</taxon>
        <taxon>Viridiplantae</taxon>
        <taxon>Streptophyta</taxon>
        <taxon>Embryophyta</taxon>
        <taxon>Tracheophyta</taxon>
        <taxon>Spermatophyta</taxon>
        <taxon>Magnoliopsida</taxon>
        <taxon>eudicotyledons</taxon>
        <taxon>Gunneridae</taxon>
        <taxon>Pentapetalae</taxon>
        <taxon>rosids</taxon>
        <taxon>fabids</taxon>
        <taxon>Fabales</taxon>
        <taxon>Fabaceae</taxon>
        <taxon>Papilionoideae</taxon>
        <taxon>50 kb inversion clade</taxon>
        <taxon>NPAAA clade</taxon>
        <taxon>Hologalegina</taxon>
        <taxon>IRL clade</taxon>
        <taxon>Trifolieae</taxon>
        <taxon>Trifolium</taxon>
    </lineage>
</organism>
<dbReference type="EMBL" id="LXQA010109168">
    <property type="protein sequence ID" value="MCI18230.1"/>
    <property type="molecule type" value="Genomic_DNA"/>
</dbReference>
<comment type="caution">
    <text evidence="1">The sequence shown here is derived from an EMBL/GenBank/DDBJ whole genome shotgun (WGS) entry which is preliminary data.</text>
</comment>
<evidence type="ECO:0000313" key="1">
    <source>
        <dbReference type="EMBL" id="MCI18230.1"/>
    </source>
</evidence>
<keyword evidence="2" id="KW-1185">Reference proteome</keyword>
<accession>A0A392Q3C6</accession>
<reference evidence="1 2" key="1">
    <citation type="journal article" date="2018" name="Front. Plant Sci.">
        <title>Red Clover (Trifolium pratense) and Zigzag Clover (T. medium) - A Picture of Genomic Similarities and Differences.</title>
        <authorList>
            <person name="Dluhosova J."/>
            <person name="Istvanek J."/>
            <person name="Nedelnik J."/>
            <person name="Repkova J."/>
        </authorList>
    </citation>
    <scope>NUCLEOTIDE SEQUENCE [LARGE SCALE GENOMIC DNA]</scope>
    <source>
        <strain evidence="2">cv. 10/8</strain>
        <tissue evidence="1">Leaf</tissue>
    </source>
</reference>
<protein>
    <submittedName>
        <fullName evidence="1">Uncharacterized protein</fullName>
    </submittedName>
</protein>
<evidence type="ECO:0000313" key="2">
    <source>
        <dbReference type="Proteomes" id="UP000265520"/>
    </source>
</evidence>
<proteinExistence type="predicted"/>
<name>A0A392Q3C6_9FABA</name>
<feature type="non-terminal residue" evidence="1">
    <location>
        <position position="55"/>
    </location>
</feature>